<dbReference type="AlphaFoldDB" id="A0A1Y5Z530"/>
<sequence length="37" mass="4569">MKKILQFLILNWKNHLLKKVVFMSILYTNYILVPIYE</sequence>
<dbReference type="Proteomes" id="UP000194439">
    <property type="component" value="Unassembled WGS sequence"/>
</dbReference>
<accession>A0A1Y5Z530</accession>
<proteinExistence type="predicted"/>
<reference evidence="2" key="1">
    <citation type="submission" date="2017-04" db="EMBL/GenBank/DDBJ databases">
        <authorList>
            <person name="Criscuolo A."/>
        </authorList>
    </citation>
    <scope>NUCLEOTIDE SEQUENCE [LARGE SCALE GENOMIC DNA]</scope>
</reference>
<protein>
    <submittedName>
        <fullName evidence="1">Uncharacterized protein</fullName>
    </submittedName>
</protein>
<evidence type="ECO:0000313" key="1">
    <source>
        <dbReference type="EMBL" id="SMD78479.1"/>
    </source>
</evidence>
<organism evidence="1 2">
    <name type="scientific">Bacillus mobilis</name>
    <dbReference type="NCBI Taxonomy" id="2026190"/>
    <lineage>
        <taxon>Bacteria</taxon>
        <taxon>Bacillati</taxon>
        <taxon>Bacillota</taxon>
        <taxon>Bacilli</taxon>
        <taxon>Bacillales</taxon>
        <taxon>Bacillaceae</taxon>
        <taxon>Bacillus</taxon>
        <taxon>Bacillus cereus group</taxon>
    </lineage>
</organism>
<name>A0A1Y5Z530_9BACI</name>
<evidence type="ECO:0000313" key="2">
    <source>
        <dbReference type="Proteomes" id="UP000194439"/>
    </source>
</evidence>
<dbReference type="EMBL" id="FWZD01000033">
    <property type="protein sequence ID" value="SMD78479.1"/>
    <property type="molecule type" value="Genomic_DNA"/>
</dbReference>
<gene>
    <name evidence="1" type="ORF">BACERE00185_01015</name>
</gene>